<dbReference type="EMBL" id="PFNM01000033">
    <property type="protein sequence ID" value="PIZ44862.1"/>
    <property type="molecule type" value="Genomic_DNA"/>
</dbReference>
<protein>
    <recommendedName>
        <fullName evidence="5">Putative alanine dehydrogenase</fullName>
        <shortName evidence="5">AlaDH</shortName>
        <ecNumber evidence="5">1.4.1.1</ecNumber>
    </recommendedName>
</protein>
<dbReference type="PIRSF" id="PIRSF001439">
    <property type="entry name" value="CryM"/>
    <property type="match status" value="1"/>
</dbReference>
<dbReference type="GO" id="GO:0006522">
    <property type="term" value="P:alanine metabolic process"/>
    <property type="evidence" value="ECO:0007669"/>
    <property type="project" value="UniProtKB-UniRule"/>
</dbReference>
<dbReference type="PANTHER" id="PTHR13812:SF19">
    <property type="entry name" value="KETIMINE REDUCTASE MU-CRYSTALLIN"/>
    <property type="match status" value="1"/>
</dbReference>
<evidence type="ECO:0000313" key="7">
    <source>
        <dbReference type="Proteomes" id="UP000230553"/>
    </source>
</evidence>
<evidence type="ECO:0000256" key="4">
    <source>
        <dbReference type="ARBA" id="ARBA00052703"/>
    </source>
</evidence>
<gene>
    <name evidence="6" type="ORF">COY31_01670</name>
</gene>
<comment type="caution">
    <text evidence="6">The sequence shown here is derived from an EMBL/GenBank/DDBJ whole genome shotgun (WGS) entry which is preliminary data.</text>
</comment>
<comment type="catalytic activity">
    <reaction evidence="5">
        <text>L-alanine + NAD(+) + H2O = pyruvate + NH4(+) + NADH + H(+)</text>
        <dbReference type="Rhea" id="RHEA:18405"/>
        <dbReference type="ChEBI" id="CHEBI:15361"/>
        <dbReference type="ChEBI" id="CHEBI:15377"/>
        <dbReference type="ChEBI" id="CHEBI:15378"/>
        <dbReference type="ChEBI" id="CHEBI:28938"/>
        <dbReference type="ChEBI" id="CHEBI:57540"/>
        <dbReference type="ChEBI" id="CHEBI:57945"/>
        <dbReference type="ChEBI" id="CHEBI:57972"/>
        <dbReference type="EC" id="1.4.1.1"/>
    </reaction>
</comment>
<feature type="binding site" evidence="5">
    <location>
        <begin position="222"/>
        <end position="224"/>
    </location>
    <ligand>
        <name>NAD(+)</name>
        <dbReference type="ChEBI" id="CHEBI:57540"/>
    </ligand>
</feature>
<feature type="binding site" evidence="5">
    <location>
        <position position="113"/>
    </location>
    <ligand>
        <name>NAD(+)</name>
        <dbReference type="ChEBI" id="CHEBI:57540"/>
    </ligand>
</feature>
<dbReference type="Proteomes" id="UP000230553">
    <property type="component" value="Unassembled WGS sequence"/>
</dbReference>
<evidence type="ECO:0000256" key="5">
    <source>
        <dbReference type="HAMAP-Rule" id="MF_00935"/>
    </source>
</evidence>
<dbReference type="GO" id="GO:0000286">
    <property type="term" value="F:alanine dehydrogenase activity"/>
    <property type="evidence" value="ECO:0007669"/>
    <property type="project" value="UniProtKB-UniRule"/>
</dbReference>
<keyword evidence="2 5" id="KW-0520">NAD</keyword>
<dbReference type="InterPro" id="IPR012742">
    <property type="entry name" value="Ala_DH_archaeglobus"/>
</dbReference>
<dbReference type="Gene3D" id="3.40.50.720">
    <property type="entry name" value="NAD(P)-binding Rossmann-like Domain"/>
    <property type="match status" value="1"/>
</dbReference>
<dbReference type="GO" id="GO:0005737">
    <property type="term" value="C:cytoplasm"/>
    <property type="evidence" value="ECO:0007669"/>
    <property type="project" value="TreeGrafter"/>
</dbReference>
<dbReference type="PANTHER" id="PTHR13812">
    <property type="entry name" value="KETIMINE REDUCTASE MU-CRYSTALLIN"/>
    <property type="match status" value="1"/>
</dbReference>
<dbReference type="FunFam" id="3.40.50.720:FF:000311">
    <property type="entry name" value="Ornithine cyclodeaminase"/>
    <property type="match status" value="1"/>
</dbReference>
<organism evidence="6 7">
    <name type="scientific">Candidatus Wolfebacteria bacterium CG_4_10_14_0_2_um_filter_39_18</name>
    <dbReference type="NCBI Taxonomy" id="1975061"/>
    <lineage>
        <taxon>Bacteria</taxon>
        <taxon>Candidatus Wolfeibacteriota</taxon>
    </lineage>
</organism>
<dbReference type="InterPro" id="IPR028609">
    <property type="entry name" value="AlaDH_arch-typ"/>
</dbReference>
<keyword evidence="1 5" id="KW-0560">Oxidoreductase</keyword>
<evidence type="ECO:0000256" key="3">
    <source>
        <dbReference type="ARBA" id="ARBA00050354"/>
    </source>
</evidence>
<dbReference type="InterPro" id="IPR003462">
    <property type="entry name" value="ODC_Mu_crystall"/>
</dbReference>
<dbReference type="GO" id="GO:0051287">
    <property type="term" value="F:NAD binding"/>
    <property type="evidence" value="ECO:0007669"/>
    <property type="project" value="UniProtKB-UniRule"/>
</dbReference>
<feature type="binding site" evidence="5">
    <location>
        <begin position="140"/>
        <end position="141"/>
    </location>
    <ligand>
        <name>NAD(+)</name>
        <dbReference type="ChEBI" id="CHEBI:57540"/>
    </ligand>
</feature>
<evidence type="ECO:0000256" key="1">
    <source>
        <dbReference type="ARBA" id="ARBA00023002"/>
    </source>
</evidence>
<comment type="catalytic activity">
    <reaction evidence="3">
        <text>L-proline + NAD(+) = 1-pyrroline-2-carboxylate + NADH + H(+)</text>
        <dbReference type="Rhea" id="RHEA:20321"/>
        <dbReference type="ChEBI" id="CHEBI:15378"/>
        <dbReference type="ChEBI" id="CHEBI:39785"/>
        <dbReference type="ChEBI" id="CHEBI:57540"/>
        <dbReference type="ChEBI" id="CHEBI:57945"/>
        <dbReference type="ChEBI" id="CHEBI:60039"/>
        <dbReference type="EC" id="1.5.1.49"/>
    </reaction>
</comment>
<sequence>MLILNQEEVEQIIPLSQIDKVIKRVGDAFLKHGKGEVDMPPKTYLFFKKDKGDLRIMPSFSEELKMAGTKIVNVHPNNPKNNLPTVGAVIVLNDAETGMPLALMDGTYITGMRTGASGAVAAKYLARKNVKSMGVVGAGRQALFQIAATVSAIQIKDVLVYDVNEKKIDALSAELGKIGIDIKKAELEEVSRQDILTTTTPSRGPIVKSEWIVSGTHINAIGADAEGKEELDPAILKRAKIIVDDWTQASHSGEINVAVAKGIITKNDIYGSLGEIVAGIKTGRENNEEITVFDSTGLAIQDLFTAAMVYEEALKRGKGKNIEIF</sequence>
<evidence type="ECO:0000256" key="2">
    <source>
        <dbReference type="ARBA" id="ARBA00023027"/>
    </source>
</evidence>
<comment type="similarity">
    <text evidence="5">Belongs to the ornithine cyclodeaminase/mu-crystallin family. Archaeal alanine dehydrogenase subfamily.</text>
</comment>
<comment type="function">
    <text evidence="5">Catalyzes the NAD(+)-dependent oxidative deamination of L-alanine to pyruvate, and the reverse reaction, the reductive amination of pyruvate.</text>
</comment>
<keyword evidence="5" id="KW-0547">Nucleotide-binding</keyword>
<accession>A0A2M7TFZ6</accession>
<dbReference type="Gene3D" id="3.30.1780.10">
    <property type="entry name" value="ornithine cyclodeaminase, domain 1"/>
    <property type="match status" value="1"/>
</dbReference>
<dbReference type="FunFam" id="3.30.1780.10:FF:000002">
    <property type="entry name" value="Ornithine cyclodeaminase"/>
    <property type="match status" value="1"/>
</dbReference>
<dbReference type="InterPro" id="IPR023401">
    <property type="entry name" value="ODC_N"/>
</dbReference>
<dbReference type="SUPFAM" id="SSF51735">
    <property type="entry name" value="NAD(P)-binding Rossmann-fold domains"/>
    <property type="match status" value="1"/>
</dbReference>
<feature type="active site" description="Proton donor/acceptor" evidence="5">
    <location>
        <position position="70"/>
    </location>
</feature>
<dbReference type="HAMAP" id="MF_00935">
    <property type="entry name" value="AlaDH_arch"/>
    <property type="match status" value="1"/>
</dbReference>
<dbReference type="InterPro" id="IPR036291">
    <property type="entry name" value="NAD(P)-bd_dom_sf"/>
</dbReference>
<reference evidence="7" key="1">
    <citation type="submission" date="2017-09" db="EMBL/GenBank/DDBJ databases">
        <title>Depth-based differentiation of microbial function through sediment-hosted aquifers and enrichment of novel symbionts in the deep terrestrial subsurface.</title>
        <authorList>
            <person name="Probst A.J."/>
            <person name="Ladd B."/>
            <person name="Jarett J.K."/>
            <person name="Geller-Mcgrath D.E."/>
            <person name="Sieber C.M.K."/>
            <person name="Emerson J.B."/>
            <person name="Anantharaman K."/>
            <person name="Thomas B.C."/>
            <person name="Malmstrom R."/>
            <person name="Stieglmeier M."/>
            <person name="Klingl A."/>
            <person name="Woyke T."/>
            <person name="Ryan C.M."/>
            <person name="Banfield J.F."/>
        </authorList>
    </citation>
    <scope>NUCLEOTIDE SEQUENCE [LARGE SCALE GENOMIC DNA]</scope>
</reference>
<feature type="binding site" evidence="5">
    <location>
        <position position="295"/>
    </location>
    <ligand>
        <name>NAD(+)</name>
        <dbReference type="ChEBI" id="CHEBI:57540"/>
    </ligand>
</feature>
<comment type="caution">
    <text evidence="5">Lacks conserved residue(s) required for the propagation of feature annotation.</text>
</comment>
<name>A0A2M7TFZ6_9BACT</name>
<evidence type="ECO:0000313" key="6">
    <source>
        <dbReference type="EMBL" id="PIZ44862.1"/>
    </source>
</evidence>
<feature type="binding site" evidence="5">
    <location>
        <position position="228"/>
    </location>
    <ligand>
        <name>NAD(+)</name>
        <dbReference type="ChEBI" id="CHEBI:57540"/>
    </ligand>
</feature>
<dbReference type="AlphaFoldDB" id="A0A2M7TFZ6"/>
<comment type="catalytic activity">
    <reaction evidence="4">
        <text>L-proline + NADP(+) = 1-pyrroline-2-carboxylate + NADPH + H(+)</text>
        <dbReference type="Rhea" id="RHEA:20317"/>
        <dbReference type="ChEBI" id="CHEBI:15378"/>
        <dbReference type="ChEBI" id="CHEBI:39785"/>
        <dbReference type="ChEBI" id="CHEBI:57783"/>
        <dbReference type="ChEBI" id="CHEBI:58349"/>
        <dbReference type="ChEBI" id="CHEBI:60039"/>
        <dbReference type="EC" id="1.5.1.49"/>
    </reaction>
</comment>
<dbReference type="Pfam" id="PF02423">
    <property type="entry name" value="OCD_Mu_crystall"/>
    <property type="match status" value="1"/>
</dbReference>
<dbReference type="EC" id="1.4.1.1" evidence="5"/>
<proteinExistence type="inferred from homology"/>
<dbReference type="NCBIfam" id="TIGR02371">
    <property type="entry name" value="ala_DH_arch"/>
    <property type="match status" value="1"/>
</dbReference>